<protein>
    <submittedName>
        <fullName evidence="5">Cellobiose dehydrogenase protein</fullName>
    </submittedName>
</protein>
<dbReference type="STRING" id="1051891.A0A0C3QL94"/>
<dbReference type="InterPro" id="IPR000172">
    <property type="entry name" value="GMC_OxRdtase_N"/>
</dbReference>
<evidence type="ECO:0000313" key="6">
    <source>
        <dbReference type="Proteomes" id="UP000054248"/>
    </source>
</evidence>
<dbReference type="CDD" id="cd09630">
    <property type="entry name" value="CDH_like_cytochrome"/>
    <property type="match status" value="1"/>
</dbReference>
<organism evidence="5 6">
    <name type="scientific">Tulasnella calospora MUT 4182</name>
    <dbReference type="NCBI Taxonomy" id="1051891"/>
    <lineage>
        <taxon>Eukaryota</taxon>
        <taxon>Fungi</taxon>
        <taxon>Dikarya</taxon>
        <taxon>Basidiomycota</taxon>
        <taxon>Agaricomycotina</taxon>
        <taxon>Agaricomycetes</taxon>
        <taxon>Cantharellales</taxon>
        <taxon>Tulasnellaceae</taxon>
        <taxon>Tulasnella</taxon>
    </lineage>
</organism>
<dbReference type="PANTHER" id="PTHR47190">
    <property type="entry name" value="DEHYDROGENASE, PUTATIVE-RELATED"/>
    <property type="match status" value="1"/>
</dbReference>
<dbReference type="InterPro" id="IPR015920">
    <property type="entry name" value="Cellobiose_DH-like_cyt"/>
</dbReference>
<dbReference type="Pfam" id="PF05199">
    <property type="entry name" value="GMC_oxred_C"/>
    <property type="match status" value="1"/>
</dbReference>
<dbReference type="Gene3D" id="2.60.40.1210">
    <property type="entry name" value="Cellobiose dehydrogenase, cytochrome domain"/>
    <property type="match status" value="1"/>
</dbReference>
<feature type="non-terminal residue" evidence="5">
    <location>
        <position position="1"/>
    </location>
</feature>
<feature type="domain" description="Glucose-methanol-choline oxidoreductase C-terminal" evidence="3">
    <location>
        <begin position="522"/>
        <end position="648"/>
    </location>
</feature>
<dbReference type="HOGENOM" id="CLU_011025_0_0_1"/>
<sequence>GWVFPPTGSSTYPSEFIGQFTVPIAGKWAGVALGSGMNSNLLVVAWPNSGTIVKTPRQALAYALPTVYSGPTITTLNTYINGTHWKWTYRCQGCTSWTINGVAGGIDPTQYCVFGWAYGTTAVTTPSSASSSMIQHDDARLYGFNCTNGIVSASTYASTYDTGGREFAPWLTGTQLTRFDVPGLFEAMFSSSNPYWWCNDMSVFAGCLIGGGAAINGALYWYPPDSDFSTDNGWPSGWQSQGTALNKLKAKLPYTQTPSTDGQLYLTQVYDVVKQLLTPQGYSAIDINSNPNYKDHVYGRPAFNFKGGKRTSVMATYYQTAKARSNLKFWQYTMVTGLVRNGAQITGVRTNYTAYGGNGIVPLTTKGRVVLAAGAFGTARILFQSGIGPTDMITLVQNNADYGANLPPSSQWINLPVGNNVSDNPSINLVFTHPSVDAYDNWAPIWANPRTADANQYKSTQAGIFAGTSPRLAFWKTVVGPDGKTRYMQGTARPGAASVTTNYAYNASQIFTITFYLSNGITSRGRIGIDSTMYAKVLTNPWFQDSNDKAALISGIQDTLSSMSSVSGLTLITPDNTTTLTNYVNSYTPATMNSNHWCGSTRIGTSSSNSVVDTNTKVWNTNNLFIADAGIVPGQPMSNPHAMYMVVAEAATAKILALAGGA</sequence>
<accession>A0A0C3QL94</accession>
<feature type="domain" description="Glucose-methanol-choline oxidoreductase N-terminal" evidence="2">
    <location>
        <begin position="200"/>
        <end position="425"/>
    </location>
</feature>
<name>A0A0C3QL94_9AGAM</name>
<comment type="cofactor">
    <cofactor evidence="1">
        <name>FAD</name>
        <dbReference type="ChEBI" id="CHEBI:57692"/>
    </cofactor>
</comment>
<keyword evidence="6" id="KW-1185">Reference proteome</keyword>
<dbReference type="SUPFAM" id="SSF49344">
    <property type="entry name" value="CBD9-like"/>
    <property type="match status" value="1"/>
</dbReference>
<gene>
    <name evidence="5" type="ORF">M407DRAFT_232916</name>
</gene>
<dbReference type="GO" id="GO:0050660">
    <property type="term" value="F:flavin adenine dinucleotide binding"/>
    <property type="evidence" value="ECO:0007669"/>
    <property type="project" value="InterPro"/>
</dbReference>
<proteinExistence type="predicted"/>
<dbReference type="OrthoDB" id="413885at2759"/>
<dbReference type="Gene3D" id="3.30.410.10">
    <property type="entry name" value="Cholesterol Oxidase, domain 2"/>
    <property type="match status" value="1"/>
</dbReference>
<dbReference type="Proteomes" id="UP000054248">
    <property type="component" value="Unassembled WGS sequence"/>
</dbReference>
<dbReference type="InterPro" id="IPR053208">
    <property type="entry name" value="GMC_Oxidoreductase_CD"/>
</dbReference>
<evidence type="ECO:0000256" key="1">
    <source>
        <dbReference type="ARBA" id="ARBA00001974"/>
    </source>
</evidence>
<evidence type="ECO:0000313" key="5">
    <source>
        <dbReference type="EMBL" id="KIO27334.1"/>
    </source>
</evidence>
<dbReference type="AlphaFoldDB" id="A0A0C3QL94"/>
<dbReference type="Pfam" id="PF16010">
    <property type="entry name" value="CDH-cyt"/>
    <property type="match status" value="1"/>
</dbReference>
<reference evidence="5 6" key="1">
    <citation type="submission" date="2014-04" db="EMBL/GenBank/DDBJ databases">
        <authorList>
            <consortium name="DOE Joint Genome Institute"/>
            <person name="Kuo A."/>
            <person name="Girlanda M."/>
            <person name="Perotto S."/>
            <person name="Kohler A."/>
            <person name="Nagy L.G."/>
            <person name="Floudas D."/>
            <person name="Copeland A."/>
            <person name="Barry K.W."/>
            <person name="Cichocki N."/>
            <person name="Veneault-Fourrey C."/>
            <person name="LaButti K."/>
            <person name="Lindquist E.A."/>
            <person name="Lipzen A."/>
            <person name="Lundell T."/>
            <person name="Morin E."/>
            <person name="Murat C."/>
            <person name="Sun H."/>
            <person name="Tunlid A."/>
            <person name="Henrissat B."/>
            <person name="Grigoriev I.V."/>
            <person name="Hibbett D.S."/>
            <person name="Martin F."/>
            <person name="Nordberg H.P."/>
            <person name="Cantor M.N."/>
            <person name="Hua S.X."/>
        </authorList>
    </citation>
    <scope>NUCLEOTIDE SEQUENCE [LARGE SCALE GENOMIC DNA]</scope>
    <source>
        <strain evidence="5 6">MUT 4182</strain>
    </source>
</reference>
<dbReference type="Pfam" id="PF00732">
    <property type="entry name" value="GMC_oxred_N"/>
    <property type="match status" value="1"/>
</dbReference>
<dbReference type="InterPro" id="IPR007867">
    <property type="entry name" value="GMC_OxRtase_C"/>
</dbReference>
<dbReference type="SUPFAM" id="SSF51905">
    <property type="entry name" value="FAD/NAD(P)-binding domain"/>
    <property type="match status" value="1"/>
</dbReference>
<evidence type="ECO:0000259" key="2">
    <source>
        <dbReference type="Pfam" id="PF00732"/>
    </source>
</evidence>
<reference evidence="6" key="2">
    <citation type="submission" date="2015-01" db="EMBL/GenBank/DDBJ databases">
        <title>Evolutionary Origins and Diversification of the Mycorrhizal Mutualists.</title>
        <authorList>
            <consortium name="DOE Joint Genome Institute"/>
            <consortium name="Mycorrhizal Genomics Consortium"/>
            <person name="Kohler A."/>
            <person name="Kuo A."/>
            <person name="Nagy L.G."/>
            <person name="Floudas D."/>
            <person name="Copeland A."/>
            <person name="Barry K.W."/>
            <person name="Cichocki N."/>
            <person name="Veneault-Fourrey C."/>
            <person name="LaButti K."/>
            <person name="Lindquist E.A."/>
            <person name="Lipzen A."/>
            <person name="Lundell T."/>
            <person name="Morin E."/>
            <person name="Murat C."/>
            <person name="Riley R."/>
            <person name="Ohm R."/>
            <person name="Sun H."/>
            <person name="Tunlid A."/>
            <person name="Henrissat B."/>
            <person name="Grigoriev I.V."/>
            <person name="Hibbett D.S."/>
            <person name="Martin F."/>
        </authorList>
    </citation>
    <scope>NUCLEOTIDE SEQUENCE [LARGE SCALE GENOMIC DNA]</scope>
    <source>
        <strain evidence="6">MUT 4182</strain>
    </source>
</reference>
<dbReference type="InterPro" id="IPR036188">
    <property type="entry name" value="FAD/NAD-bd_sf"/>
</dbReference>
<evidence type="ECO:0000259" key="3">
    <source>
        <dbReference type="Pfam" id="PF05199"/>
    </source>
</evidence>
<feature type="domain" description="Cellobiose dehydrogenase-like cytochrome" evidence="4">
    <location>
        <begin position="1"/>
        <end position="148"/>
    </location>
</feature>
<dbReference type="PANTHER" id="PTHR47190:SF2">
    <property type="entry name" value="CELLOBIOSE DEHYDROGENASE (AFU_ORTHOLOGUE AFUA_2G17620)"/>
    <property type="match status" value="1"/>
</dbReference>
<dbReference type="SUPFAM" id="SSF54373">
    <property type="entry name" value="FAD-linked reductases, C-terminal domain"/>
    <property type="match status" value="1"/>
</dbReference>
<evidence type="ECO:0000259" key="4">
    <source>
        <dbReference type="Pfam" id="PF16010"/>
    </source>
</evidence>
<dbReference type="EMBL" id="KN823010">
    <property type="protein sequence ID" value="KIO27334.1"/>
    <property type="molecule type" value="Genomic_DNA"/>
</dbReference>
<dbReference type="GO" id="GO:0016614">
    <property type="term" value="F:oxidoreductase activity, acting on CH-OH group of donors"/>
    <property type="evidence" value="ECO:0007669"/>
    <property type="project" value="InterPro"/>
</dbReference>
<dbReference type="Gene3D" id="3.50.50.60">
    <property type="entry name" value="FAD/NAD(P)-binding domain"/>
    <property type="match status" value="1"/>
</dbReference>